<name>A0A6G7J7N5_9FLAO</name>
<dbReference type="InterPro" id="IPR036390">
    <property type="entry name" value="WH_DNA-bd_sf"/>
</dbReference>
<dbReference type="PANTHER" id="PTHR30595:SF6">
    <property type="entry name" value="SCHLAFEN ALBA-2 DOMAIN-CONTAINING PROTEIN"/>
    <property type="match status" value="1"/>
</dbReference>
<evidence type="ECO:0000259" key="1">
    <source>
        <dbReference type="Pfam" id="PF04326"/>
    </source>
</evidence>
<dbReference type="Gene3D" id="3.30.565.60">
    <property type="match status" value="1"/>
</dbReference>
<dbReference type="InterPro" id="IPR011991">
    <property type="entry name" value="ArsR-like_HTH"/>
</dbReference>
<proteinExistence type="predicted"/>
<gene>
    <name evidence="2" type="ORF">GVT53_20095</name>
</gene>
<dbReference type="Gene3D" id="1.10.10.10">
    <property type="entry name" value="Winged helix-like DNA-binding domain superfamily/Winged helix DNA-binding domain"/>
    <property type="match status" value="1"/>
</dbReference>
<dbReference type="Pfam" id="PF13412">
    <property type="entry name" value="HTH_24"/>
    <property type="match status" value="1"/>
</dbReference>
<dbReference type="SUPFAM" id="SSF46785">
    <property type="entry name" value="Winged helix' DNA-binding domain"/>
    <property type="match status" value="1"/>
</dbReference>
<feature type="domain" description="Schlafen AlbA-2" evidence="1">
    <location>
        <begin position="3"/>
        <end position="121"/>
    </location>
</feature>
<dbReference type="PANTHER" id="PTHR30595">
    <property type="entry name" value="GLPR-RELATED TRANSCRIPTIONAL REPRESSOR"/>
    <property type="match status" value="1"/>
</dbReference>
<dbReference type="EMBL" id="CP049616">
    <property type="protein sequence ID" value="QII46883.1"/>
    <property type="molecule type" value="Genomic_DNA"/>
</dbReference>
<dbReference type="AlphaFoldDB" id="A0A6G7J7N5"/>
<dbReference type="Proteomes" id="UP000502928">
    <property type="component" value="Chromosome"/>
</dbReference>
<dbReference type="Gene3D" id="3.30.950.30">
    <property type="entry name" value="Schlafen, AAA domain"/>
    <property type="match status" value="1"/>
</dbReference>
<dbReference type="InterPro" id="IPR007421">
    <property type="entry name" value="Schlafen_AlbA_2_dom"/>
</dbReference>
<dbReference type="KEGG" id="mut:GVT53_20095"/>
<keyword evidence="3" id="KW-1185">Reference proteome</keyword>
<organism evidence="2 3">
    <name type="scientific">Flagellimonas oceani</name>
    <dbReference type="NCBI Taxonomy" id="2698672"/>
    <lineage>
        <taxon>Bacteria</taxon>
        <taxon>Pseudomonadati</taxon>
        <taxon>Bacteroidota</taxon>
        <taxon>Flavobacteriia</taxon>
        <taxon>Flavobacteriales</taxon>
        <taxon>Flavobacteriaceae</taxon>
        <taxon>Flagellimonas</taxon>
    </lineage>
</organism>
<dbReference type="Pfam" id="PF04326">
    <property type="entry name" value="SLFN_AlbA_2"/>
    <property type="match status" value="1"/>
</dbReference>
<sequence length="460" mass="51672">MPETNRIEYKRELSDGLEKEVIAFLNYREGGILYIGIDKNENVYGLADSDGDQLKIKDRLKNNIRPSALGLFDIVSEERTGKDILKIIIASGPEKPYHLKKYGMSEKGCFIRMGSSAEPMSQKMIDELFAKRTRNSISKIKAGRQDLSFGQLKIYYEEAGYNLGKAFAKNLELLTEDGAFNYAGYLLADKNNTSIKVAKYSGKTRTDLIESNEYGHECLVKATKQVIDKIAVENRTTTKITAKERQQTNLWNPIALREAIINAFVHNDYTNEITPKFEIFADRIEITSAGGLPEGLSKQEFFEGFSVPRNKELMRIFKDLELVEQLGSGIPRILEHYGKESFSFSDNFLRMTFVAKETTVEDGGTKGGQIGGVMGGLKGGQIGGQIEKDIDAISELTHRQKEVLKLIAQDNRISRSGIAEILHINESAIQKHLNNLKDAGYIERVGGTRGYWEINLDKNK</sequence>
<dbReference type="Pfam" id="PF13749">
    <property type="entry name" value="HATPase_c_4"/>
    <property type="match status" value="1"/>
</dbReference>
<evidence type="ECO:0000313" key="2">
    <source>
        <dbReference type="EMBL" id="QII46883.1"/>
    </source>
</evidence>
<dbReference type="InterPro" id="IPR038461">
    <property type="entry name" value="Schlafen_AlbA_2_dom_sf"/>
</dbReference>
<protein>
    <submittedName>
        <fullName evidence="2">Winged helix-turn-helix transcriptional regulator</fullName>
    </submittedName>
</protein>
<reference evidence="2 3" key="1">
    <citation type="submission" date="2020-02" db="EMBL/GenBank/DDBJ databases">
        <title>Complete genome of Muricauda sp. 501str8.</title>
        <authorList>
            <person name="Dong B."/>
            <person name="Zhu S."/>
            <person name="Yang J."/>
            <person name="Chen J."/>
        </authorList>
    </citation>
    <scope>NUCLEOTIDE SEQUENCE [LARGE SCALE GENOMIC DNA]</scope>
    <source>
        <strain evidence="2 3">501str8</strain>
    </source>
</reference>
<dbReference type="InterPro" id="IPR036388">
    <property type="entry name" value="WH-like_DNA-bd_sf"/>
</dbReference>
<dbReference type="GO" id="GO:0006355">
    <property type="term" value="P:regulation of DNA-templated transcription"/>
    <property type="evidence" value="ECO:0007669"/>
    <property type="project" value="UniProtKB-ARBA"/>
</dbReference>
<dbReference type="InterPro" id="IPR038475">
    <property type="entry name" value="RecG_C_sf"/>
</dbReference>
<accession>A0A6G7J7N5</accession>
<evidence type="ECO:0000313" key="3">
    <source>
        <dbReference type="Proteomes" id="UP000502928"/>
    </source>
</evidence>
<dbReference type="RefSeq" id="WP_166250243.1">
    <property type="nucleotide sequence ID" value="NZ_CP049616.1"/>
</dbReference>
<dbReference type="CDD" id="cd00090">
    <property type="entry name" value="HTH_ARSR"/>
    <property type="match status" value="1"/>
</dbReference>